<reference evidence="1 2" key="1">
    <citation type="submission" date="2015-12" db="EMBL/GenBank/DDBJ databases">
        <title>Genome sequence of Aneurinibacillus soli.</title>
        <authorList>
            <person name="Lee J.S."/>
            <person name="Lee K.C."/>
            <person name="Kim K.K."/>
            <person name="Lee B.W."/>
        </authorList>
    </citation>
    <scope>NUCLEOTIDE SEQUENCE [LARGE SCALE GENOMIC DNA]</scope>
    <source>
        <strain evidence="1 2">CB4</strain>
    </source>
</reference>
<dbReference type="KEGG" id="asoc:CB4_03351"/>
<dbReference type="AlphaFoldDB" id="A0A0U5B3G9"/>
<evidence type="ECO:0000313" key="1">
    <source>
        <dbReference type="EMBL" id="BAU29170.1"/>
    </source>
</evidence>
<sequence length="281" mass="31631">MTQKNEQQIFQQRIQQLVIERLAQKLPSDWRALVGKVDTEIALASPGREDMAIQLAPLLAKVEGNETEEEALVFAFADRVAVAVREAGSKPHLMGQEEKLYPVLRHPSFLKEKASQSFVHRKHTAETVVLYALELEAGYTLITEDMLTEAGMSAERLHTYAVENLTRLGGEPRRDQVGDHVFYFYAFSDSYSASRVLNTELMTDMASRINGKMGVAVPHQDVLIIADMADAKGAYMLAQIAVDFSMRGDVPITSLPFMYVEGEIEPYMVMRNPKQRHRPTE</sequence>
<dbReference type="Pfam" id="PF07285">
    <property type="entry name" value="DUF1444"/>
    <property type="match status" value="1"/>
</dbReference>
<evidence type="ECO:0000313" key="2">
    <source>
        <dbReference type="Proteomes" id="UP000217696"/>
    </source>
</evidence>
<keyword evidence="2" id="KW-1185">Reference proteome</keyword>
<gene>
    <name evidence="1" type="ORF">CB4_03351</name>
</gene>
<dbReference type="RefSeq" id="WP_096466873.1">
    <property type="nucleotide sequence ID" value="NZ_AP017312.1"/>
</dbReference>
<dbReference type="InterPro" id="IPR010838">
    <property type="entry name" value="DUF1444"/>
</dbReference>
<proteinExistence type="predicted"/>
<organism evidence="1 2">
    <name type="scientific">Aneurinibacillus soli</name>
    <dbReference type="NCBI Taxonomy" id="1500254"/>
    <lineage>
        <taxon>Bacteria</taxon>
        <taxon>Bacillati</taxon>
        <taxon>Bacillota</taxon>
        <taxon>Bacilli</taxon>
        <taxon>Bacillales</taxon>
        <taxon>Paenibacillaceae</taxon>
        <taxon>Aneurinibacillus group</taxon>
        <taxon>Aneurinibacillus</taxon>
    </lineage>
</organism>
<protein>
    <submittedName>
        <fullName evidence="1">Uncharacterized protein</fullName>
    </submittedName>
</protein>
<dbReference type="Proteomes" id="UP000217696">
    <property type="component" value="Chromosome"/>
</dbReference>
<accession>A0A0U5B3G9</accession>
<dbReference type="OrthoDB" id="154553at2"/>
<name>A0A0U5B3G9_9BACL</name>
<dbReference type="EMBL" id="AP017312">
    <property type="protein sequence ID" value="BAU29170.1"/>
    <property type="molecule type" value="Genomic_DNA"/>
</dbReference>
<dbReference type="NCBIfam" id="NF010189">
    <property type="entry name" value="PRK13668.1"/>
    <property type="match status" value="1"/>
</dbReference>